<protein>
    <submittedName>
        <fullName evidence="6">Flagellar hook-associated protein FlgL</fullName>
    </submittedName>
</protein>
<dbReference type="InterPro" id="IPR046358">
    <property type="entry name" value="Flagellin_C"/>
</dbReference>
<dbReference type="Gene3D" id="1.20.1330.10">
    <property type="entry name" value="f41 fragment of flagellin, N-terminal domain"/>
    <property type="match status" value="1"/>
</dbReference>
<keyword evidence="7" id="KW-1185">Reference proteome</keyword>
<dbReference type="RefSeq" id="WP_388039460.1">
    <property type="nucleotide sequence ID" value="NZ_JBHUEK010000025.1"/>
</dbReference>
<keyword evidence="6" id="KW-0969">Cilium</keyword>
<gene>
    <name evidence="6" type="primary">flgL</name>
    <name evidence="6" type="ORF">ACFSFW_15100</name>
</gene>
<dbReference type="Pfam" id="PF00669">
    <property type="entry name" value="Flagellin_N"/>
    <property type="match status" value="1"/>
</dbReference>
<comment type="caution">
    <text evidence="6">The sequence shown here is derived from an EMBL/GenBank/DDBJ whole genome shotgun (WGS) entry which is preliminary data.</text>
</comment>
<keyword evidence="6" id="KW-0966">Cell projection</keyword>
<evidence type="ECO:0000256" key="3">
    <source>
        <dbReference type="ARBA" id="ARBA00023143"/>
    </source>
</evidence>
<dbReference type="EMBL" id="JBHUEK010000025">
    <property type="protein sequence ID" value="MFD1779991.1"/>
    <property type="molecule type" value="Genomic_DNA"/>
</dbReference>
<evidence type="ECO:0000259" key="5">
    <source>
        <dbReference type="Pfam" id="PF00700"/>
    </source>
</evidence>
<dbReference type="Pfam" id="PF00700">
    <property type="entry name" value="Flagellin_C"/>
    <property type="match status" value="1"/>
</dbReference>
<evidence type="ECO:0000256" key="1">
    <source>
        <dbReference type="ARBA" id="ARBA00004365"/>
    </source>
</evidence>
<evidence type="ECO:0000259" key="4">
    <source>
        <dbReference type="Pfam" id="PF00669"/>
    </source>
</evidence>
<sequence length="292" mass="32436">MRVTQSMLTNNMLRNLSNSYERLGKYQDQLNTQKKITKPSDDPVVAIKGMRYRTDLAEIEQYQRNLSEAYTWMESADDAMDKMTQALHRVRELTVQASTGTNGADEKKNIAIEIAQLKEHIATVANTKVGNKFIFNGTNTTEAPVDLATNKIPSTSSDVLLEVSKGVQMNVNVKATDLLQGSNANDIFTELDNLINDLSSNGDVAKYLDSLDDHSSNIVTNRADLGARYNRVELIDDRLSSQEVIANKIISENEDADMEKVIINLTTAEAVHRASLGVGSRIIQPTLLDFLR</sequence>
<evidence type="ECO:0000256" key="2">
    <source>
        <dbReference type="ARBA" id="ARBA00005709"/>
    </source>
</evidence>
<feature type="domain" description="Flagellin C-terminal" evidence="5">
    <location>
        <begin position="209"/>
        <end position="291"/>
    </location>
</feature>
<dbReference type="Proteomes" id="UP001597227">
    <property type="component" value="Unassembled WGS sequence"/>
</dbReference>
<reference evidence="7" key="1">
    <citation type="journal article" date="2019" name="Int. J. Syst. Evol. Microbiol.">
        <title>The Global Catalogue of Microorganisms (GCM) 10K type strain sequencing project: providing services to taxonomists for standard genome sequencing and annotation.</title>
        <authorList>
            <consortium name="The Broad Institute Genomics Platform"/>
            <consortium name="The Broad Institute Genome Sequencing Center for Infectious Disease"/>
            <person name="Wu L."/>
            <person name="Ma J."/>
        </authorList>
    </citation>
    <scope>NUCLEOTIDE SEQUENCE [LARGE SCALE GENOMIC DNA]</scope>
    <source>
        <strain evidence="7">CCUG 15531</strain>
    </source>
</reference>
<proteinExistence type="inferred from homology"/>
<dbReference type="InterPro" id="IPR013384">
    <property type="entry name" value="Flagell_FlgL"/>
</dbReference>
<evidence type="ECO:0000313" key="6">
    <source>
        <dbReference type="EMBL" id="MFD1779991.1"/>
    </source>
</evidence>
<evidence type="ECO:0000313" key="7">
    <source>
        <dbReference type="Proteomes" id="UP001597227"/>
    </source>
</evidence>
<dbReference type="PANTHER" id="PTHR42792">
    <property type="entry name" value="FLAGELLIN"/>
    <property type="match status" value="1"/>
</dbReference>
<dbReference type="PANTHER" id="PTHR42792:SF1">
    <property type="entry name" value="FLAGELLAR HOOK-ASSOCIATED PROTEIN 3"/>
    <property type="match status" value="1"/>
</dbReference>
<keyword evidence="6" id="KW-0282">Flagellum</keyword>
<keyword evidence="3" id="KW-0975">Bacterial flagellum</keyword>
<accession>A0ABW4MQR1</accession>
<organism evidence="6 7">
    <name type="scientific">Fredinandcohnia salidurans</name>
    <dbReference type="NCBI Taxonomy" id="2595041"/>
    <lineage>
        <taxon>Bacteria</taxon>
        <taxon>Bacillati</taxon>
        <taxon>Bacillota</taxon>
        <taxon>Bacilli</taxon>
        <taxon>Bacillales</taxon>
        <taxon>Bacillaceae</taxon>
        <taxon>Fredinandcohnia</taxon>
    </lineage>
</organism>
<comment type="similarity">
    <text evidence="2">Belongs to the bacterial flagellin family.</text>
</comment>
<name>A0ABW4MQR1_9BACI</name>
<dbReference type="InterPro" id="IPR001029">
    <property type="entry name" value="Flagellin_N"/>
</dbReference>
<feature type="domain" description="Flagellin N-terminal" evidence="4">
    <location>
        <begin position="5"/>
        <end position="140"/>
    </location>
</feature>
<dbReference type="InterPro" id="IPR001492">
    <property type="entry name" value="Flagellin"/>
</dbReference>
<dbReference type="NCBIfam" id="TIGR02550">
    <property type="entry name" value="flagell_flgL"/>
    <property type="match status" value="1"/>
</dbReference>
<comment type="subcellular location">
    <subcellularLocation>
        <location evidence="1">Bacterial flagellum</location>
    </subcellularLocation>
</comment>
<dbReference type="SUPFAM" id="SSF64518">
    <property type="entry name" value="Phase 1 flagellin"/>
    <property type="match status" value="1"/>
</dbReference>